<organism evidence="2 3">
    <name type="scientific">Psophocarpus tetragonolobus</name>
    <name type="common">Winged bean</name>
    <name type="synonym">Dolichos tetragonolobus</name>
    <dbReference type="NCBI Taxonomy" id="3891"/>
    <lineage>
        <taxon>Eukaryota</taxon>
        <taxon>Viridiplantae</taxon>
        <taxon>Streptophyta</taxon>
        <taxon>Embryophyta</taxon>
        <taxon>Tracheophyta</taxon>
        <taxon>Spermatophyta</taxon>
        <taxon>Magnoliopsida</taxon>
        <taxon>eudicotyledons</taxon>
        <taxon>Gunneridae</taxon>
        <taxon>Pentapetalae</taxon>
        <taxon>rosids</taxon>
        <taxon>fabids</taxon>
        <taxon>Fabales</taxon>
        <taxon>Fabaceae</taxon>
        <taxon>Papilionoideae</taxon>
        <taxon>50 kb inversion clade</taxon>
        <taxon>NPAAA clade</taxon>
        <taxon>indigoferoid/millettioid clade</taxon>
        <taxon>Phaseoleae</taxon>
        <taxon>Psophocarpus</taxon>
    </lineage>
</organism>
<sequence length="278" mass="31438">MEVQPYFKIFEQFLKAVNPNISQREVDGRIASDFPIWFRTYVAYQDAKSNVDVVSYDELLGHLRDDEGGYEELAEKDLANVMTDQRQGKVFLKDRSMRQQLNYQVRHSEYKLVVLHPLRAHASSSNPLVGAHVGSTPPLGELHTTTLDSEHVKQSPLETSGLSPHSLQASNPPTHKESSPSSSDAQNASDEFLPSYAAATAIGDIFKSHCTEAWPYWKKVPHSTRDMWFTEFMSLKQSLNVCHCSRHQYLSLKLPPILVTETVAEFRLLKHSLATIVN</sequence>
<evidence type="ECO:0000313" key="2">
    <source>
        <dbReference type="EMBL" id="KAK7395526.1"/>
    </source>
</evidence>
<keyword evidence="3" id="KW-1185">Reference proteome</keyword>
<gene>
    <name evidence="2" type="ORF">VNO78_16085</name>
</gene>
<name>A0AAN9SGJ0_PSOTE</name>
<feature type="region of interest" description="Disordered" evidence="1">
    <location>
        <begin position="149"/>
        <end position="188"/>
    </location>
</feature>
<dbReference type="AlphaFoldDB" id="A0AAN9SGJ0"/>
<feature type="compositionally biased region" description="Polar residues" evidence="1">
    <location>
        <begin position="156"/>
        <end position="173"/>
    </location>
</feature>
<evidence type="ECO:0000256" key="1">
    <source>
        <dbReference type="SAM" id="MobiDB-lite"/>
    </source>
</evidence>
<evidence type="ECO:0000313" key="3">
    <source>
        <dbReference type="Proteomes" id="UP001386955"/>
    </source>
</evidence>
<dbReference type="EMBL" id="JAYMYS010000004">
    <property type="protein sequence ID" value="KAK7395526.1"/>
    <property type="molecule type" value="Genomic_DNA"/>
</dbReference>
<dbReference type="Proteomes" id="UP001386955">
    <property type="component" value="Unassembled WGS sequence"/>
</dbReference>
<comment type="caution">
    <text evidence="2">The sequence shown here is derived from an EMBL/GenBank/DDBJ whole genome shotgun (WGS) entry which is preliminary data.</text>
</comment>
<reference evidence="2 3" key="1">
    <citation type="submission" date="2024-01" db="EMBL/GenBank/DDBJ databases">
        <title>The genomes of 5 underutilized Papilionoideae crops provide insights into root nodulation and disease resistanc.</title>
        <authorList>
            <person name="Jiang F."/>
        </authorList>
    </citation>
    <scope>NUCLEOTIDE SEQUENCE [LARGE SCALE GENOMIC DNA]</scope>
    <source>
        <strain evidence="2">DUOXIRENSHENG_FW03</strain>
        <tissue evidence="2">Leaves</tissue>
    </source>
</reference>
<proteinExistence type="predicted"/>
<protein>
    <submittedName>
        <fullName evidence="2">Uncharacterized protein</fullName>
    </submittedName>
</protein>
<accession>A0AAN9SGJ0</accession>